<reference evidence="1" key="2">
    <citation type="submission" date="2015-03" db="EMBL/GenBank/DDBJ databases">
        <authorList>
            <person name="Chow C.-E.T."/>
            <person name="Winget D.M."/>
            <person name="White R.A.III."/>
            <person name="Hallam S.J."/>
            <person name="Suttle C.A."/>
        </authorList>
    </citation>
    <scope>NUCLEOTIDE SEQUENCE</scope>
    <source>
        <strain evidence="1">Oxic1_2</strain>
    </source>
</reference>
<organism evidence="1">
    <name type="scientific">uncultured marine virus</name>
    <dbReference type="NCBI Taxonomy" id="186617"/>
    <lineage>
        <taxon>Viruses</taxon>
        <taxon>environmental samples</taxon>
    </lineage>
</organism>
<dbReference type="EMBL" id="KR029597">
    <property type="protein sequence ID" value="AKH47718.1"/>
    <property type="molecule type" value="Genomic_DNA"/>
</dbReference>
<reference evidence="1" key="1">
    <citation type="journal article" date="2015" name="Front. Microbiol.">
        <title>Combining genomic sequencing methods to explore viral diversity and reveal potential virus-host interactions.</title>
        <authorList>
            <person name="Chow C.E."/>
            <person name="Winget D.M."/>
            <person name="White R.A.III."/>
            <person name="Hallam S.J."/>
            <person name="Suttle C.A."/>
        </authorList>
    </citation>
    <scope>NUCLEOTIDE SEQUENCE</scope>
    <source>
        <strain evidence="1">Oxic1_2</strain>
    </source>
</reference>
<name>A0A0F7L842_9VIRU</name>
<proteinExistence type="predicted"/>
<evidence type="ECO:0000313" key="1">
    <source>
        <dbReference type="EMBL" id="AKH47718.1"/>
    </source>
</evidence>
<sequence>MSAIISLNALLILEGNIPSATDTEPVPVAVLFAAVVSYLPKNVPAMILPNS</sequence>
<accession>A0A0F7L842</accession>
<protein>
    <submittedName>
        <fullName evidence="1">Uncharacterized protein</fullName>
    </submittedName>
</protein>